<evidence type="ECO:0000313" key="7">
    <source>
        <dbReference type="Proteomes" id="UP000270296"/>
    </source>
</evidence>
<dbReference type="EMBL" id="UZAM01007003">
    <property type="protein sequence ID" value="VDO95887.1"/>
    <property type="molecule type" value="Genomic_DNA"/>
</dbReference>
<reference evidence="8" key="1">
    <citation type="submission" date="2016-06" db="UniProtKB">
        <authorList>
            <consortium name="WormBaseParasite"/>
        </authorList>
    </citation>
    <scope>IDENTIFICATION</scope>
</reference>
<accession>A0A183IE69</accession>
<dbReference type="Gene3D" id="3.90.190.10">
    <property type="entry name" value="Protein tyrosine phosphatase superfamily"/>
    <property type="match status" value="2"/>
</dbReference>
<evidence type="ECO:0000259" key="4">
    <source>
        <dbReference type="PROSITE" id="PS50055"/>
    </source>
</evidence>
<dbReference type="PROSITE" id="PS00383">
    <property type="entry name" value="TYR_PHOSPHATASE_1"/>
    <property type="match status" value="1"/>
</dbReference>
<feature type="region of interest" description="Disordered" evidence="3">
    <location>
        <begin position="25"/>
        <end position="53"/>
    </location>
</feature>
<dbReference type="PANTHER" id="PTHR46106:SF4">
    <property type="entry name" value="IA-2 PROTEIN TYROSINE PHOSPHATASE, ISOFORM C"/>
    <property type="match status" value="1"/>
</dbReference>
<organism evidence="8">
    <name type="scientific">Soboliphyme baturini</name>
    <dbReference type="NCBI Taxonomy" id="241478"/>
    <lineage>
        <taxon>Eukaryota</taxon>
        <taxon>Metazoa</taxon>
        <taxon>Ecdysozoa</taxon>
        <taxon>Nematoda</taxon>
        <taxon>Enoplea</taxon>
        <taxon>Dorylaimia</taxon>
        <taxon>Dioctophymatida</taxon>
        <taxon>Dioctophymatoidea</taxon>
        <taxon>Soboliphymatidae</taxon>
        <taxon>Soboliphyme</taxon>
    </lineage>
</organism>
<feature type="domain" description="Tyrosine specific protein phosphatases" evidence="5">
    <location>
        <begin position="232"/>
        <end position="309"/>
    </location>
</feature>
<feature type="compositionally biased region" description="Low complexity" evidence="3">
    <location>
        <begin position="40"/>
        <end position="51"/>
    </location>
</feature>
<dbReference type="PROSITE" id="PS50055">
    <property type="entry name" value="TYR_PHOSPHATASE_PTP"/>
    <property type="match status" value="1"/>
</dbReference>
<evidence type="ECO:0000256" key="2">
    <source>
        <dbReference type="ARBA" id="ARBA00023329"/>
    </source>
</evidence>
<dbReference type="SUPFAM" id="SSF52799">
    <property type="entry name" value="(Phosphotyrosine protein) phosphatases II"/>
    <property type="match status" value="1"/>
</dbReference>
<dbReference type="PRINTS" id="PR00700">
    <property type="entry name" value="PRTYPHPHTASE"/>
</dbReference>
<dbReference type="GO" id="GO:0051046">
    <property type="term" value="P:regulation of secretion"/>
    <property type="evidence" value="ECO:0007669"/>
    <property type="project" value="TreeGrafter"/>
</dbReference>
<dbReference type="SMART" id="SM00404">
    <property type="entry name" value="PTPc_motif"/>
    <property type="match status" value="1"/>
</dbReference>
<dbReference type="GO" id="GO:0045202">
    <property type="term" value="C:synapse"/>
    <property type="evidence" value="ECO:0007669"/>
    <property type="project" value="TreeGrafter"/>
</dbReference>
<sequence>MSSGRTATSESISGVVNSLIERLGSQKSVYDSPQPKSTHSSASSWSEEPAPNNMDISTGHMILSYLEDHLMNKTRLEEEWKALQKYQDHWTFNSATLVENQPKNRSDILPYDHSRVVLSSVLNPSKSDYINANSIYDHDPRNPTYIATQGPMKGTVNDFWQMVWEQGSVVLANLTRLQENNEEKCYRYWPENGSETYNIFQNLNTSETRTVTQFHFLTWSDGGVPLSAKSVLEFRRKINKSYRGQACPIVIHCSDGAGRTGTYVLLDMVLNRINKGQFFLGVKEVNIAATLEHLRDQRKGLVQTIEQFQFVLTCIALEVQEILKTMPEQ</sequence>
<dbReference type="Proteomes" id="UP000270296">
    <property type="component" value="Unassembled WGS sequence"/>
</dbReference>
<gene>
    <name evidence="6" type="ORF">SBAD_LOCUS1913</name>
</gene>
<evidence type="ECO:0000256" key="3">
    <source>
        <dbReference type="SAM" id="MobiDB-lite"/>
    </source>
</evidence>
<dbReference type="WBParaSite" id="SBAD_0000200301-mRNA-1">
    <property type="protein sequence ID" value="SBAD_0000200301-mRNA-1"/>
    <property type="gene ID" value="SBAD_0000200301"/>
</dbReference>
<evidence type="ECO:0000259" key="5">
    <source>
        <dbReference type="PROSITE" id="PS50056"/>
    </source>
</evidence>
<dbReference type="PANTHER" id="PTHR46106">
    <property type="entry name" value="IA-2 PROTEIN TYROSINE PHOSPHATASE, ISOFORM C"/>
    <property type="match status" value="1"/>
</dbReference>
<dbReference type="OrthoDB" id="9880441at2759"/>
<name>A0A183IE69_9BILA</name>
<dbReference type="Pfam" id="PF00102">
    <property type="entry name" value="Y_phosphatase"/>
    <property type="match status" value="2"/>
</dbReference>
<feature type="compositionally biased region" description="Polar residues" evidence="3">
    <location>
        <begin position="25"/>
        <end position="39"/>
    </location>
</feature>
<protein>
    <submittedName>
        <fullName evidence="8">Protein-tyrosine-phosphatase</fullName>
    </submittedName>
</protein>
<proteinExistence type="predicted"/>
<evidence type="ECO:0000313" key="8">
    <source>
        <dbReference type="WBParaSite" id="SBAD_0000200301-mRNA-1"/>
    </source>
</evidence>
<dbReference type="InterPro" id="IPR000387">
    <property type="entry name" value="Tyr_Pase_dom"/>
</dbReference>
<dbReference type="GO" id="GO:0004725">
    <property type="term" value="F:protein tyrosine phosphatase activity"/>
    <property type="evidence" value="ECO:0007669"/>
    <property type="project" value="InterPro"/>
</dbReference>
<dbReference type="InterPro" id="IPR003595">
    <property type="entry name" value="Tyr_Pase_cat"/>
</dbReference>
<dbReference type="InterPro" id="IPR033522">
    <property type="entry name" value="IA-2/IA-2_beta"/>
</dbReference>
<comment type="subcellular location">
    <subcellularLocation>
        <location evidence="1">Cytoplasmic vesicle membrane</location>
        <topology evidence="1">Single-pass type I membrane protein</topology>
    </subcellularLocation>
</comment>
<dbReference type="PROSITE" id="PS50056">
    <property type="entry name" value="TYR_PHOSPHATASE_2"/>
    <property type="match status" value="1"/>
</dbReference>
<dbReference type="InterPro" id="IPR029021">
    <property type="entry name" value="Prot-tyrosine_phosphatase-like"/>
</dbReference>
<dbReference type="GO" id="GO:0030141">
    <property type="term" value="C:secretory granule"/>
    <property type="evidence" value="ECO:0007669"/>
    <property type="project" value="InterPro"/>
</dbReference>
<evidence type="ECO:0000256" key="1">
    <source>
        <dbReference type="ARBA" id="ARBA00004358"/>
    </source>
</evidence>
<dbReference type="InterPro" id="IPR016130">
    <property type="entry name" value="Tyr_Pase_AS"/>
</dbReference>
<keyword evidence="7" id="KW-1185">Reference proteome</keyword>
<dbReference type="GO" id="GO:0030659">
    <property type="term" value="C:cytoplasmic vesicle membrane"/>
    <property type="evidence" value="ECO:0007669"/>
    <property type="project" value="UniProtKB-SubCell"/>
</dbReference>
<dbReference type="InterPro" id="IPR000242">
    <property type="entry name" value="PTP_cat"/>
</dbReference>
<reference evidence="6 7" key="2">
    <citation type="submission" date="2018-11" db="EMBL/GenBank/DDBJ databases">
        <authorList>
            <consortium name="Pathogen Informatics"/>
        </authorList>
    </citation>
    <scope>NUCLEOTIDE SEQUENCE [LARGE SCALE GENOMIC DNA]</scope>
</reference>
<dbReference type="AlphaFoldDB" id="A0A183IE69"/>
<dbReference type="SMART" id="SM00194">
    <property type="entry name" value="PTPc"/>
    <property type="match status" value="1"/>
</dbReference>
<feature type="domain" description="Tyrosine-protein phosphatase" evidence="4">
    <location>
        <begin position="76"/>
        <end position="318"/>
    </location>
</feature>
<keyword evidence="2" id="KW-0968">Cytoplasmic vesicle</keyword>
<evidence type="ECO:0000313" key="6">
    <source>
        <dbReference type="EMBL" id="VDO95887.1"/>
    </source>
</evidence>